<gene>
    <name evidence="3" type="ORF">FGG08_004420</name>
</gene>
<evidence type="ECO:0000256" key="1">
    <source>
        <dbReference type="ARBA" id="ARBA00022679"/>
    </source>
</evidence>
<dbReference type="OrthoDB" id="329835at2759"/>
<dbReference type="EMBL" id="JAGHQL010000089">
    <property type="protein sequence ID" value="KAH0539026.1"/>
    <property type="molecule type" value="Genomic_DNA"/>
</dbReference>
<dbReference type="InterPro" id="IPR056501">
    <property type="entry name" value="NAD-bd_HRPKS_sdrA"/>
</dbReference>
<sequence length="406" mass="45312">MGNLPGWWLGEADGRHDEPYISPERWDHELKATGFSGVGAVIYDHEPPYQINATMVIAPTADNAITRKTPKRITLLHNNNPINPLILLHLETQNLGVDLRSISQTPPPNQDIISLLDLSDPPFLSNISSEKFTCLLYWLTALRSSGVLWLTRSAQLQCQDPRYGLILGLARTIRSELSIDFATLELDALDAQSFSTIPKVLGKFQRRRRDAELDPDFEYAVLRGVIHIPRFRWISVPRELSREVVREEGVVKKLVIGKPGLLQTLQWERRPRKALKDDEVEVDIRAVGLNFKDVLIAMGIIEGPVIEGKGLGCEGAGVIRRVGPAVRHLKPGDRVIAFEGGCFSTLLTVESRLCAKIPDDLGFEDAATMPSVYGTVVHSLIDIGGLKRGQVSLPFRMELRLFRLLN</sequence>
<dbReference type="PANTHER" id="PTHR45681:SF6">
    <property type="entry name" value="POLYKETIDE SYNTHASE 37"/>
    <property type="match status" value="1"/>
</dbReference>
<proteinExistence type="predicted"/>
<keyword evidence="1" id="KW-0808">Transferase</keyword>
<dbReference type="Pfam" id="PF23114">
    <property type="entry name" value="NAD-bd_HRPKS_sdrA"/>
    <property type="match status" value="1"/>
</dbReference>
<dbReference type="PANTHER" id="PTHR45681">
    <property type="entry name" value="POLYKETIDE SYNTHASE 44-RELATED"/>
    <property type="match status" value="1"/>
</dbReference>
<evidence type="ECO:0000313" key="3">
    <source>
        <dbReference type="EMBL" id="KAH0539026.1"/>
    </source>
</evidence>
<dbReference type="GO" id="GO:0016491">
    <property type="term" value="F:oxidoreductase activity"/>
    <property type="evidence" value="ECO:0007669"/>
    <property type="project" value="InterPro"/>
</dbReference>
<dbReference type="GO" id="GO:0016740">
    <property type="term" value="F:transferase activity"/>
    <property type="evidence" value="ECO:0007669"/>
    <property type="project" value="UniProtKB-KW"/>
</dbReference>
<evidence type="ECO:0000259" key="2">
    <source>
        <dbReference type="SMART" id="SM00829"/>
    </source>
</evidence>
<dbReference type="Pfam" id="PF08240">
    <property type="entry name" value="ADH_N"/>
    <property type="match status" value="1"/>
</dbReference>
<dbReference type="AlphaFoldDB" id="A0A9P8L2I7"/>
<keyword evidence="4" id="KW-1185">Reference proteome</keyword>
<dbReference type="Proteomes" id="UP000698800">
    <property type="component" value="Unassembled WGS sequence"/>
</dbReference>
<dbReference type="InterPro" id="IPR020843">
    <property type="entry name" value="ER"/>
</dbReference>
<feature type="domain" description="Enoyl reductase (ER)" evidence="2">
    <location>
        <begin position="260"/>
        <end position="405"/>
    </location>
</feature>
<dbReference type="SUPFAM" id="SSF50129">
    <property type="entry name" value="GroES-like"/>
    <property type="match status" value="1"/>
</dbReference>
<protein>
    <submittedName>
        <fullName evidence="3">Secondary metabolism biosynthetic enzyme</fullName>
    </submittedName>
</protein>
<organism evidence="3 4">
    <name type="scientific">Glutinoglossum americanum</name>
    <dbReference type="NCBI Taxonomy" id="1670608"/>
    <lineage>
        <taxon>Eukaryota</taxon>
        <taxon>Fungi</taxon>
        <taxon>Dikarya</taxon>
        <taxon>Ascomycota</taxon>
        <taxon>Pezizomycotina</taxon>
        <taxon>Geoglossomycetes</taxon>
        <taxon>Geoglossales</taxon>
        <taxon>Geoglossaceae</taxon>
        <taxon>Glutinoglossum</taxon>
    </lineage>
</organism>
<accession>A0A9P8L2I7</accession>
<evidence type="ECO:0000313" key="4">
    <source>
        <dbReference type="Proteomes" id="UP000698800"/>
    </source>
</evidence>
<dbReference type="SMART" id="SM00829">
    <property type="entry name" value="PKS_ER"/>
    <property type="match status" value="1"/>
</dbReference>
<reference evidence="3" key="1">
    <citation type="submission" date="2021-03" db="EMBL/GenBank/DDBJ databases">
        <title>Comparative genomics and phylogenomic investigation of the class Geoglossomycetes provide insights into ecological specialization and systematics.</title>
        <authorList>
            <person name="Melie T."/>
            <person name="Pirro S."/>
            <person name="Miller A.N."/>
            <person name="Quandt A."/>
        </authorList>
    </citation>
    <scope>NUCLEOTIDE SEQUENCE</scope>
    <source>
        <strain evidence="3">GBOQ0MN5Z8</strain>
    </source>
</reference>
<dbReference type="InterPro" id="IPR011032">
    <property type="entry name" value="GroES-like_sf"/>
</dbReference>
<dbReference type="Gene3D" id="3.90.180.10">
    <property type="entry name" value="Medium-chain alcohol dehydrogenases, catalytic domain"/>
    <property type="match status" value="1"/>
</dbReference>
<name>A0A9P8L2I7_9PEZI</name>
<dbReference type="CDD" id="cd05195">
    <property type="entry name" value="enoyl_red"/>
    <property type="match status" value="1"/>
</dbReference>
<dbReference type="InterPro" id="IPR013154">
    <property type="entry name" value="ADH-like_N"/>
</dbReference>
<comment type="caution">
    <text evidence="3">The sequence shown here is derived from an EMBL/GenBank/DDBJ whole genome shotgun (WGS) entry which is preliminary data.</text>
</comment>
<dbReference type="InterPro" id="IPR050444">
    <property type="entry name" value="Polyketide_Synthase"/>
</dbReference>